<evidence type="ECO:0000256" key="4">
    <source>
        <dbReference type="ARBA" id="ARBA00022553"/>
    </source>
</evidence>
<evidence type="ECO:0000259" key="13">
    <source>
        <dbReference type="PROSITE" id="PS50110"/>
    </source>
</evidence>
<name>A0A4P6LX19_9FIRM</name>
<dbReference type="CDD" id="cd17536">
    <property type="entry name" value="REC_YesN-like"/>
    <property type="match status" value="1"/>
</dbReference>
<dbReference type="InterPro" id="IPR051552">
    <property type="entry name" value="HptR"/>
</dbReference>
<feature type="domain" description="HTH araC/xylS-type" evidence="12">
    <location>
        <begin position="424"/>
        <end position="523"/>
    </location>
</feature>
<dbReference type="GO" id="GO:0003700">
    <property type="term" value="F:DNA-binding transcription factor activity"/>
    <property type="evidence" value="ECO:0007669"/>
    <property type="project" value="InterPro"/>
</dbReference>
<keyword evidence="3" id="KW-0963">Cytoplasm</keyword>
<dbReference type="PANTHER" id="PTHR42713:SF3">
    <property type="entry name" value="TRANSCRIPTIONAL REGULATORY PROTEIN HPTR"/>
    <property type="match status" value="1"/>
</dbReference>
<dbReference type="PROSITE" id="PS01124">
    <property type="entry name" value="HTH_ARAC_FAMILY_2"/>
    <property type="match status" value="1"/>
</dbReference>
<dbReference type="Gene3D" id="1.10.10.60">
    <property type="entry name" value="Homeodomain-like"/>
    <property type="match status" value="2"/>
</dbReference>
<dbReference type="SMART" id="SM00342">
    <property type="entry name" value="HTH_ARAC"/>
    <property type="match status" value="1"/>
</dbReference>
<feature type="domain" description="Response regulatory" evidence="13">
    <location>
        <begin position="3"/>
        <end position="120"/>
    </location>
</feature>
<dbReference type="GO" id="GO:0043565">
    <property type="term" value="F:sequence-specific DNA binding"/>
    <property type="evidence" value="ECO:0007669"/>
    <property type="project" value="InterPro"/>
</dbReference>
<dbReference type="Pfam" id="PF00072">
    <property type="entry name" value="Response_reg"/>
    <property type="match status" value="1"/>
</dbReference>
<evidence type="ECO:0000256" key="6">
    <source>
        <dbReference type="ARBA" id="ARBA00023015"/>
    </source>
</evidence>
<evidence type="ECO:0000256" key="3">
    <source>
        <dbReference type="ARBA" id="ARBA00022490"/>
    </source>
</evidence>
<evidence type="ECO:0000256" key="10">
    <source>
        <dbReference type="PROSITE-ProRule" id="PRU00169"/>
    </source>
</evidence>
<dbReference type="SMART" id="SM00448">
    <property type="entry name" value="REC"/>
    <property type="match status" value="1"/>
</dbReference>
<dbReference type="Gene3D" id="3.40.50.2300">
    <property type="match status" value="1"/>
</dbReference>
<dbReference type="EMBL" id="CP035945">
    <property type="protein sequence ID" value="QBE96666.1"/>
    <property type="molecule type" value="Genomic_DNA"/>
</dbReference>
<dbReference type="RefSeq" id="WP_130180754.1">
    <property type="nucleotide sequence ID" value="NZ_CP035945.1"/>
</dbReference>
<comment type="subcellular location">
    <subcellularLocation>
        <location evidence="1">Cytoplasm</location>
    </subcellularLocation>
</comment>
<gene>
    <name evidence="14" type="ORF">PMF13cell1_02213</name>
</gene>
<evidence type="ECO:0000256" key="2">
    <source>
        <dbReference type="ARBA" id="ARBA00018672"/>
    </source>
</evidence>
<dbReference type="Proteomes" id="UP000289794">
    <property type="component" value="Chromosome"/>
</dbReference>
<keyword evidence="6" id="KW-0805">Transcription regulation</keyword>
<dbReference type="KEGG" id="bpro:PMF13cell1_02213"/>
<evidence type="ECO:0000256" key="7">
    <source>
        <dbReference type="ARBA" id="ARBA00023125"/>
    </source>
</evidence>
<evidence type="ECO:0000256" key="11">
    <source>
        <dbReference type="SAM" id="Coils"/>
    </source>
</evidence>
<dbReference type="InterPro" id="IPR018060">
    <property type="entry name" value="HTH_AraC"/>
</dbReference>
<reference evidence="14 15" key="1">
    <citation type="submission" date="2019-01" db="EMBL/GenBank/DDBJ databases">
        <title>PMF-metabolizing Aryl O-demethylase.</title>
        <authorList>
            <person name="Kim M."/>
        </authorList>
    </citation>
    <scope>NUCLEOTIDE SEQUENCE [LARGE SCALE GENOMIC DNA]</scope>
    <source>
        <strain evidence="14 15">PMF1</strain>
    </source>
</reference>
<evidence type="ECO:0000313" key="14">
    <source>
        <dbReference type="EMBL" id="QBE96666.1"/>
    </source>
</evidence>
<evidence type="ECO:0000256" key="1">
    <source>
        <dbReference type="ARBA" id="ARBA00004496"/>
    </source>
</evidence>
<sequence>MYKLMIVEDEKAIANGIANSLPWEEWGFEISGVLGNGAEALEAIAREIPDVVLSDIRMPIMDGLELMQHLNRDHPDIRILILSGYNDFEYLQTAIKNGVCEYLLKPTDIDEFQLVFKRMKEKLDEDRERKRSYEEGITLREEKKFNALLKGYGYNEEEMEQEFYGEEEGSFGVMFFHIDGMKREDKKKNYHMGISVVDSLEEIRVREHISGKFFLNYEERITGILMLPGEQEEETLRDYAGRMIRHVKVHTDISVSVGISSFYLDYQMLPQCYQQAKCCASQRIFNREKQQILYYEEMREADFNYYTISFNADKIMEYMLEQNREKILEELDNTFSAFQNRVISDYDYINRLSLELMFNISRKLLRCSVQMEKVMKRLECTYSDIYTRDNLEDKRDFIYGILVNASEECKAMKGETKKRSGLAAAIREIVDSEFDSNRISLEYVAGKVHKNTAYISKIFKNEFECNFSDYVTKKRLERSRELLKDPVLKIYEISDALGWADVSNYIKVFKKKYGISPNEYRRIAENTGGYYPKGEDI</sequence>
<dbReference type="InterPro" id="IPR011006">
    <property type="entry name" value="CheY-like_superfamily"/>
</dbReference>
<dbReference type="InterPro" id="IPR001789">
    <property type="entry name" value="Sig_transdc_resp-reg_receiver"/>
</dbReference>
<keyword evidence="11" id="KW-0175">Coiled coil</keyword>
<keyword evidence="7" id="KW-0238">DNA-binding</keyword>
<evidence type="ECO:0000259" key="12">
    <source>
        <dbReference type="PROSITE" id="PS01124"/>
    </source>
</evidence>
<proteinExistence type="predicted"/>
<evidence type="ECO:0000256" key="8">
    <source>
        <dbReference type="ARBA" id="ARBA00023163"/>
    </source>
</evidence>
<comment type="function">
    <text evidence="9">May play the central regulatory role in sporulation. It may be an element of the effector pathway responsible for the activation of sporulation genes in response to nutritional stress. Spo0A may act in concert with spo0H (a sigma factor) to control the expression of some genes that are critical to the sporulation process.</text>
</comment>
<dbReference type="GO" id="GO:0005737">
    <property type="term" value="C:cytoplasm"/>
    <property type="evidence" value="ECO:0007669"/>
    <property type="project" value="UniProtKB-SubCell"/>
</dbReference>
<feature type="modified residue" description="4-aspartylphosphate" evidence="10">
    <location>
        <position position="55"/>
    </location>
</feature>
<keyword evidence="8" id="KW-0804">Transcription</keyword>
<dbReference type="Pfam" id="PF12833">
    <property type="entry name" value="HTH_18"/>
    <property type="match status" value="1"/>
</dbReference>
<evidence type="ECO:0000256" key="9">
    <source>
        <dbReference type="ARBA" id="ARBA00024867"/>
    </source>
</evidence>
<dbReference type="SUPFAM" id="SSF46689">
    <property type="entry name" value="Homeodomain-like"/>
    <property type="match status" value="1"/>
</dbReference>
<keyword evidence="5" id="KW-0902">Two-component regulatory system</keyword>
<evidence type="ECO:0000256" key="5">
    <source>
        <dbReference type="ARBA" id="ARBA00023012"/>
    </source>
</evidence>
<dbReference type="PROSITE" id="PS50110">
    <property type="entry name" value="RESPONSE_REGULATORY"/>
    <property type="match status" value="1"/>
</dbReference>
<protein>
    <recommendedName>
        <fullName evidence="2">Stage 0 sporulation protein A homolog</fullName>
    </recommendedName>
</protein>
<dbReference type="AlphaFoldDB" id="A0A4P6LX19"/>
<dbReference type="SUPFAM" id="SSF52172">
    <property type="entry name" value="CheY-like"/>
    <property type="match status" value="1"/>
</dbReference>
<dbReference type="InterPro" id="IPR009057">
    <property type="entry name" value="Homeodomain-like_sf"/>
</dbReference>
<accession>A0A4P6LX19</accession>
<evidence type="ECO:0000313" key="15">
    <source>
        <dbReference type="Proteomes" id="UP000289794"/>
    </source>
</evidence>
<dbReference type="GO" id="GO:0000160">
    <property type="term" value="P:phosphorelay signal transduction system"/>
    <property type="evidence" value="ECO:0007669"/>
    <property type="project" value="UniProtKB-KW"/>
</dbReference>
<feature type="coiled-coil region" evidence="11">
    <location>
        <begin position="109"/>
        <end position="136"/>
    </location>
</feature>
<organism evidence="14 15">
    <name type="scientific">Blautia producta</name>
    <dbReference type="NCBI Taxonomy" id="33035"/>
    <lineage>
        <taxon>Bacteria</taxon>
        <taxon>Bacillati</taxon>
        <taxon>Bacillota</taxon>
        <taxon>Clostridia</taxon>
        <taxon>Lachnospirales</taxon>
        <taxon>Lachnospiraceae</taxon>
        <taxon>Blautia</taxon>
    </lineage>
</organism>
<keyword evidence="4 10" id="KW-0597">Phosphoprotein</keyword>
<dbReference type="PANTHER" id="PTHR42713">
    <property type="entry name" value="HISTIDINE KINASE-RELATED"/>
    <property type="match status" value="1"/>
</dbReference>